<proteinExistence type="predicted"/>
<dbReference type="SMART" id="SM00448">
    <property type="entry name" value="REC"/>
    <property type="match status" value="1"/>
</dbReference>
<comment type="caution">
    <text evidence="9">The sequence shown here is derived from an EMBL/GenBank/DDBJ whole genome shotgun (WGS) entry which is preliminary data.</text>
</comment>
<dbReference type="AlphaFoldDB" id="A0A0S8JW13"/>
<evidence type="ECO:0000256" key="6">
    <source>
        <dbReference type="PROSITE-ProRule" id="PRU00169"/>
    </source>
</evidence>
<dbReference type="InterPro" id="IPR011006">
    <property type="entry name" value="CheY-like_superfamily"/>
</dbReference>
<dbReference type="PROSITE" id="PS50109">
    <property type="entry name" value="HIS_KIN"/>
    <property type="match status" value="1"/>
</dbReference>
<evidence type="ECO:0000259" key="8">
    <source>
        <dbReference type="PROSITE" id="PS50110"/>
    </source>
</evidence>
<evidence type="ECO:0000256" key="4">
    <source>
        <dbReference type="ARBA" id="ARBA00022679"/>
    </source>
</evidence>
<dbReference type="EMBL" id="LJVE01000070">
    <property type="protein sequence ID" value="KPL14033.1"/>
    <property type="molecule type" value="Genomic_DNA"/>
</dbReference>
<dbReference type="InterPro" id="IPR036890">
    <property type="entry name" value="HATPase_C_sf"/>
</dbReference>
<feature type="modified residue" description="4-aspartylphosphate" evidence="6">
    <location>
        <position position="54"/>
    </location>
</feature>
<evidence type="ECO:0000256" key="2">
    <source>
        <dbReference type="ARBA" id="ARBA00012438"/>
    </source>
</evidence>
<dbReference type="InterPro" id="IPR003594">
    <property type="entry name" value="HATPase_dom"/>
</dbReference>
<evidence type="ECO:0000313" key="10">
    <source>
        <dbReference type="Proteomes" id="UP000050975"/>
    </source>
</evidence>
<keyword evidence="4" id="KW-0808">Transferase</keyword>
<dbReference type="Proteomes" id="UP000050975">
    <property type="component" value="Unassembled WGS sequence"/>
</dbReference>
<dbReference type="GO" id="GO:0000155">
    <property type="term" value="F:phosphorelay sensor kinase activity"/>
    <property type="evidence" value="ECO:0007669"/>
    <property type="project" value="InterPro"/>
</dbReference>
<evidence type="ECO:0000256" key="5">
    <source>
        <dbReference type="ARBA" id="ARBA00022777"/>
    </source>
</evidence>
<gene>
    <name evidence="9" type="ORF">AMJ74_04145</name>
</gene>
<protein>
    <recommendedName>
        <fullName evidence="2">histidine kinase</fullName>
        <ecNumber evidence="2">2.7.13.3</ecNumber>
    </recommendedName>
</protein>
<dbReference type="CDD" id="cd00075">
    <property type="entry name" value="HATPase"/>
    <property type="match status" value="1"/>
</dbReference>
<evidence type="ECO:0000256" key="3">
    <source>
        <dbReference type="ARBA" id="ARBA00022553"/>
    </source>
</evidence>
<dbReference type="PROSITE" id="PS50110">
    <property type="entry name" value="RESPONSE_REGULATORY"/>
    <property type="match status" value="1"/>
</dbReference>
<reference evidence="9 10" key="1">
    <citation type="journal article" date="2015" name="Microbiome">
        <title>Genomic resolution of linkages in carbon, nitrogen, and sulfur cycling among widespread estuary sediment bacteria.</title>
        <authorList>
            <person name="Baker B.J."/>
            <person name="Lazar C.S."/>
            <person name="Teske A.P."/>
            <person name="Dick G.J."/>
        </authorList>
    </citation>
    <scope>NUCLEOTIDE SEQUENCE [LARGE SCALE GENOMIC DNA]</scope>
    <source>
        <strain evidence="9">SM1_77</strain>
    </source>
</reference>
<dbReference type="Gene3D" id="3.30.565.10">
    <property type="entry name" value="Histidine kinase-like ATPase, C-terminal domain"/>
    <property type="match status" value="1"/>
</dbReference>
<dbReference type="InterPro" id="IPR001789">
    <property type="entry name" value="Sig_transdc_resp-reg_receiver"/>
</dbReference>
<dbReference type="Pfam" id="PF00072">
    <property type="entry name" value="Response_reg"/>
    <property type="match status" value="1"/>
</dbReference>
<dbReference type="Pfam" id="PF00512">
    <property type="entry name" value="HisKA"/>
    <property type="match status" value="1"/>
</dbReference>
<dbReference type="PATRIC" id="fig|1703778.3.peg.513"/>
<comment type="catalytic activity">
    <reaction evidence="1">
        <text>ATP + protein L-histidine = ADP + protein N-phospho-L-histidine.</text>
        <dbReference type="EC" id="2.7.13.3"/>
    </reaction>
</comment>
<dbReference type="PANTHER" id="PTHR43547:SF2">
    <property type="entry name" value="HYBRID SIGNAL TRANSDUCTION HISTIDINE KINASE C"/>
    <property type="match status" value="1"/>
</dbReference>
<dbReference type="PANTHER" id="PTHR43547">
    <property type="entry name" value="TWO-COMPONENT HISTIDINE KINASE"/>
    <property type="match status" value="1"/>
</dbReference>
<keyword evidence="5" id="KW-0418">Kinase</keyword>
<dbReference type="Gene3D" id="1.10.287.130">
    <property type="match status" value="1"/>
</dbReference>
<dbReference type="CDD" id="cd00082">
    <property type="entry name" value="HisKA"/>
    <property type="match status" value="1"/>
</dbReference>
<feature type="domain" description="Histidine kinase" evidence="7">
    <location>
        <begin position="145"/>
        <end position="362"/>
    </location>
</feature>
<dbReference type="SMART" id="SM00387">
    <property type="entry name" value="HATPase_c"/>
    <property type="match status" value="1"/>
</dbReference>
<keyword evidence="3 6" id="KW-0597">Phosphoprotein</keyword>
<dbReference type="SUPFAM" id="SSF47384">
    <property type="entry name" value="Homodimeric domain of signal transducing histidine kinase"/>
    <property type="match status" value="1"/>
</dbReference>
<dbReference type="Pfam" id="PF02518">
    <property type="entry name" value="HATPase_c"/>
    <property type="match status" value="1"/>
</dbReference>
<evidence type="ECO:0000259" key="7">
    <source>
        <dbReference type="PROSITE" id="PS50109"/>
    </source>
</evidence>
<organism evidence="9 10">
    <name type="scientific">candidate division WOR_3 bacterium SM1_77</name>
    <dbReference type="NCBI Taxonomy" id="1703778"/>
    <lineage>
        <taxon>Bacteria</taxon>
        <taxon>Bacteria division WOR-3</taxon>
    </lineage>
</organism>
<dbReference type="InterPro" id="IPR036097">
    <property type="entry name" value="HisK_dim/P_sf"/>
</dbReference>
<accession>A0A0S8JW13</accession>
<evidence type="ECO:0000313" key="9">
    <source>
        <dbReference type="EMBL" id="KPL14033.1"/>
    </source>
</evidence>
<feature type="domain" description="Response regulatory" evidence="8">
    <location>
        <begin position="5"/>
        <end position="119"/>
    </location>
</feature>
<evidence type="ECO:0000256" key="1">
    <source>
        <dbReference type="ARBA" id="ARBA00000085"/>
    </source>
</evidence>
<dbReference type="InterPro" id="IPR005467">
    <property type="entry name" value="His_kinase_dom"/>
</dbReference>
<dbReference type="PRINTS" id="PR00344">
    <property type="entry name" value="BCTRLSENSOR"/>
</dbReference>
<dbReference type="EC" id="2.7.13.3" evidence="2"/>
<dbReference type="SUPFAM" id="SSF55874">
    <property type="entry name" value="ATPase domain of HSP90 chaperone/DNA topoisomerase II/histidine kinase"/>
    <property type="match status" value="1"/>
</dbReference>
<sequence>MEEPRILIIDDEKAICDSCSQVLTGEKYLVEVSQDGSSGLQKIDDFKPDVVFIDLIMPGLSGDEVIPRVLEKDPCIMPIVITGYATIERAVASMKLGAYDFLPKPFTPEQLRVITRRALDRRNAAVETARLQHEKERMRQNFISMVSHELRTPLVAVMQYLEVIRSGAAGSIAVEQSKIVERITVRLNELLKMLDRWLKLARIEDMHLKDEFVEFDLPAIIRESIDVVSQAAGKEDVSVVFESSAANSAVHGDREMLKEVFMNLIANGIKYNRKGGSVLLSLYEKPDALVVDVSDTGVGISDADIPRLGEEFYRIKRDGTAPGIGMGLAIVRKILDIHGGKLEIESKLDKGSKFSVHLPKPGKKEQHK</sequence>
<dbReference type="SMART" id="SM00388">
    <property type="entry name" value="HisKA"/>
    <property type="match status" value="1"/>
</dbReference>
<name>A0A0S8JW13_UNCW3</name>
<dbReference type="InterPro" id="IPR004358">
    <property type="entry name" value="Sig_transdc_His_kin-like_C"/>
</dbReference>
<dbReference type="FunFam" id="3.30.565.10:FF:000006">
    <property type="entry name" value="Sensor histidine kinase WalK"/>
    <property type="match status" value="1"/>
</dbReference>
<dbReference type="Gene3D" id="3.40.50.2300">
    <property type="match status" value="1"/>
</dbReference>
<dbReference type="SUPFAM" id="SSF52172">
    <property type="entry name" value="CheY-like"/>
    <property type="match status" value="1"/>
</dbReference>
<dbReference type="InterPro" id="IPR003661">
    <property type="entry name" value="HisK_dim/P_dom"/>
</dbReference>